<dbReference type="Proteomes" id="UP000468443">
    <property type="component" value="Unassembled WGS sequence"/>
</dbReference>
<proteinExistence type="predicted"/>
<sequence length="96" mass="10581">MEQESKYTLKSYTLSKIILFLLTVAALAVMVNTNPVISRFLFGLPVILSGFLGIAGVVILYKGRNEPIDEKKIIAFVVNSAMVLLIVAIFISNTLY</sequence>
<dbReference type="AlphaFoldDB" id="A0A6P0UDR1"/>
<name>A0A6P0UDR1_9FLAO</name>
<keyword evidence="1" id="KW-0812">Transmembrane</keyword>
<feature type="transmembrane region" description="Helical" evidence="1">
    <location>
        <begin position="73"/>
        <end position="91"/>
    </location>
</feature>
<protein>
    <submittedName>
        <fullName evidence="2">Uncharacterized protein</fullName>
    </submittedName>
</protein>
<organism evidence="2 3">
    <name type="scientific">Muriicola jejuensis</name>
    <dbReference type="NCBI Taxonomy" id="504488"/>
    <lineage>
        <taxon>Bacteria</taxon>
        <taxon>Pseudomonadati</taxon>
        <taxon>Bacteroidota</taxon>
        <taxon>Flavobacteriia</taxon>
        <taxon>Flavobacteriales</taxon>
        <taxon>Flavobacteriaceae</taxon>
        <taxon>Muriicola</taxon>
    </lineage>
</organism>
<comment type="caution">
    <text evidence="2">The sequence shown here is derived from an EMBL/GenBank/DDBJ whole genome shotgun (WGS) entry which is preliminary data.</text>
</comment>
<accession>A0A6P0UDR1</accession>
<evidence type="ECO:0000313" key="2">
    <source>
        <dbReference type="EMBL" id="NER11401.1"/>
    </source>
</evidence>
<keyword evidence="1" id="KW-1133">Transmembrane helix</keyword>
<feature type="transmembrane region" description="Helical" evidence="1">
    <location>
        <begin position="12"/>
        <end position="31"/>
    </location>
</feature>
<evidence type="ECO:0000256" key="1">
    <source>
        <dbReference type="SAM" id="Phobius"/>
    </source>
</evidence>
<dbReference type="RefSeq" id="WP_163693853.1">
    <property type="nucleotide sequence ID" value="NZ_FXTW01000003.1"/>
</dbReference>
<dbReference type="EMBL" id="JAABOP010000004">
    <property type="protein sequence ID" value="NER11401.1"/>
    <property type="molecule type" value="Genomic_DNA"/>
</dbReference>
<reference evidence="2 3" key="1">
    <citation type="submission" date="2020-01" db="EMBL/GenBank/DDBJ databases">
        <title>Muriicola jejuensis KCTC 22299.</title>
        <authorList>
            <person name="Wang G."/>
        </authorList>
    </citation>
    <scope>NUCLEOTIDE SEQUENCE [LARGE SCALE GENOMIC DNA]</scope>
    <source>
        <strain evidence="2 3">KCTC 22299</strain>
    </source>
</reference>
<keyword evidence="3" id="KW-1185">Reference proteome</keyword>
<evidence type="ECO:0000313" key="3">
    <source>
        <dbReference type="Proteomes" id="UP000468443"/>
    </source>
</evidence>
<keyword evidence="1" id="KW-0472">Membrane</keyword>
<gene>
    <name evidence="2" type="ORF">GWK09_12775</name>
</gene>
<feature type="transmembrane region" description="Helical" evidence="1">
    <location>
        <begin position="37"/>
        <end position="61"/>
    </location>
</feature>